<dbReference type="GO" id="GO:0005525">
    <property type="term" value="F:GTP binding"/>
    <property type="evidence" value="ECO:0007669"/>
    <property type="project" value="UniProtKB-KW"/>
</dbReference>
<evidence type="ECO:0000256" key="1">
    <source>
        <dbReference type="ARBA" id="ARBA00022741"/>
    </source>
</evidence>
<evidence type="ECO:0000259" key="4">
    <source>
        <dbReference type="PROSITE" id="PS51722"/>
    </source>
</evidence>
<keyword evidence="2" id="KW-0342">GTP-binding</keyword>
<organism evidence="5 6">
    <name type="scientific">Aromia moschata</name>
    <dbReference type="NCBI Taxonomy" id="1265417"/>
    <lineage>
        <taxon>Eukaryota</taxon>
        <taxon>Metazoa</taxon>
        <taxon>Ecdysozoa</taxon>
        <taxon>Arthropoda</taxon>
        <taxon>Hexapoda</taxon>
        <taxon>Insecta</taxon>
        <taxon>Pterygota</taxon>
        <taxon>Neoptera</taxon>
        <taxon>Endopterygota</taxon>
        <taxon>Coleoptera</taxon>
        <taxon>Polyphaga</taxon>
        <taxon>Cucujiformia</taxon>
        <taxon>Chrysomeloidea</taxon>
        <taxon>Cerambycidae</taxon>
        <taxon>Cerambycinae</taxon>
        <taxon>Callichromatini</taxon>
        <taxon>Aromia</taxon>
    </lineage>
</organism>
<dbReference type="Pfam" id="PF16019">
    <property type="entry name" value="CSRNP_N"/>
    <property type="match status" value="1"/>
</dbReference>
<dbReference type="GO" id="GO:1990904">
    <property type="term" value="C:ribonucleoprotein complex"/>
    <property type="evidence" value="ECO:0007669"/>
    <property type="project" value="TreeGrafter"/>
</dbReference>
<keyword evidence="6" id="KW-1185">Reference proteome</keyword>
<protein>
    <recommendedName>
        <fullName evidence="4">Tr-type G domain-containing protein</fullName>
    </recommendedName>
</protein>
<dbReference type="PANTHER" id="PTHR42908">
    <property type="entry name" value="TRANSLATION ELONGATION FACTOR-RELATED"/>
    <property type="match status" value="1"/>
</dbReference>
<dbReference type="GO" id="GO:0042256">
    <property type="term" value="P:cytosolic ribosome assembly"/>
    <property type="evidence" value="ECO:0007669"/>
    <property type="project" value="TreeGrafter"/>
</dbReference>
<dbReference type="PROSITE" id="PS51722">
    <property type="entry name" value="G_TR_2"/>
    <property type="match status" value="1"/>
</dbReference>
<dbReference type="Proteomes" id="UP001162162">
    <property type="component" value="Unassembled WGS sequence"/>
</dbReference>
<reference evidence="5" key="1">
    <citation type="journal article" date="2023" name="Insect Mol. Biol.">
        <title>Genome sequencing provides insights into the evolution of gene families encoding plant cell wall-degrading enzymes in longhorned beetles.</title>
        <authorList>
            <person name="Shin N.R."/>
            <person name="Okamura Y."/>
            <person name="Kirsch R."/>
            <person name="Pauchet Y."/>
        </authorList>
    </citation>
    <scope>NUCLEOTIDE SEQUENCE</scope>
    <source>
        <strain evidence="5">AMC_N1</strain>
    </source>
</reference>
<dbReference type="SUPFAM" id="SSF54980">
    <property type="entry name" value="EF-G C-terminal domain-like"/>
    <property type="match status" value="1"/>
</dbReference>
<dbReference type="Pfam" id="PF00009">
    <property type="entry name" value="GTP_EFTU"/>
    <property type="match status" value="1"/>
</dbReference>
<comment type="caution">
    <text evidence="5">The sequence shown here is derived from an EMBL/GenBank/DDBJ whole genome shotgun (WGS) entry which is preliminary data.</text>
</comment>
<gene>
    <name evidence="5" type="ORF">NQ318_001730</name>
</gene>
<dbReference type="GO" id="GO:0043022">
    <property type="term" value="F:ribosome binding"/>
    <property type="evidence" value="ECO:0007669"/>
    <property type="project" value="TreeGrafter"/>
</dbReference>
<dbReference type="PRINTS" id="PR00315">
    <property type="entry name" value="ELONGATNFCT"/>
</dbReference>
<dbReference type="Gene3D" id="2.40.30.10">
    <property type="entry name" value="Translation factors"/>
    <property type="match status" value="1"/>
</dbReference>
<dbReference type="CDD" id="cd16268">
    <property type="entry name" value="EF2_II"/>
    <property type="match status" value="1"/>
</dbReference>
<dbReference type="InterPro" id="IPR009000">
    <property type="entry name" value="Transl_B-barrel_sf"/>
</dbReference>
<dbReference type="AlphaFoldDB" id="A0AAV8XVV5"/>
<evidence type="ECO:0000313" key="6">
    <source>
        <dbReference type="Proteomes" id="UP001162162"/>
    </source>
</evidence>
<name>A0AAV8XVV5_9CUCU</name>
<dbReference type="SUPFAM" id="SSF50447">
    <property type="entry name" value="Translation proteins"/>
    <property type="match status" value="1"/>
</dbReference>
<dbReference type="Gene3D" id="3.30.70.870">
    <property type="entry name" value="Elongation Factor G (Translational Gtpase), domain 3"/>
    <property type="match status" value="1"/>
</dbReference>
<feature type="domain" description="Tr-type G" evidence="4">
    <location>
        <begin position="87"/>
        <end position="394"/>
    </location>
</feature>
<dbReference type="EMBL" id="JAPWTK010000348">
    <property type="protein sequence ID" value="KAJ8941877.1"/>
    <property type="molecule type" value="Genomic_DNA"/>
</dbReference>
<sequence>MREKLKSVQALSLNQRIELLESAEVQIEQNEEDECAYIRSSRASAGCDCKDYCDPDVCDCSLSGIECQMDTLKPTIEELQFCMRDLKCVRNVCILAHVDHGKTTLSDLLLATNRIVNKRMAGFLRYLDDRPDEQERGITMKSSAVSLLNLVHDDEDNSNKKILLNLIDTPGHIDFSSEVEVALRVSDGALILVDLVEGVCAQTRESIKKAFEGKAMMILILNKLDKLIVELQKDIEEIFQCILRVIEGCNAIVAELYQYEYMDTDIDIEDSGLLFSPDVGNTIVHIYETIIVRMEKDKTSVILEKLKIKNITRDMTHNDPKVQVRAILQSWIPLSSIILLQCLKIFPSPCKMDRKKIDHLLNVQRVCEDQYLNKCIEDIIPHLEKISVESTTPTIAYVSKMFCVNRRNLSQNKPKPFIPKPRNANEKEEPKPVSLDINQDKESEKKDALSESNEEENVIIALARVYSGTLSVGQEIYVLFSSYLPDKEKIARYPEELIQNNKHVSKVVIKELYMLFGRELMLVDSIPAGNFCGIGGLESNITRTATLSSTLNTVPISEKLLSNPIVRHAIEPANPKELPILHQGLKLLMQSDSCVEVIMEKTGELVILTAGDVHLGKCIEDLKTKFAKIEFHVSRPIVSLRETILNCTNDSDFTRDLNIQVALETTLFKMVVVAISLPDAIYDVVKYNIEFLKTIEQHQHKSLIDIAKQSGKRDTREKAFKSEVTKRGILHVKELLKSAFESSGQCWSGLHENIWSVGKNNDRITLLINNIGDYNRPICEEPLTKCAFVVNKFELKTEVCAEDITPQITSSVESSIRETFKKAFEKQEQRLMEPMYITEIQVNIMILGE</sequence>
<dbReference type="GO" id="GO:0003924">
    <property type="term" value="F:GTPase activity"/>
    <property type="evidence" value="ECO:0007669"/>
    <property type="project" value="InterPro"/>
</dbReference>
<dbReference type="SUPFAM" id="SSF52540">
    <property type="entry name" value="P-loop containing nucleoside triphosphate hydrolases"/>
    <property type="match status" value="1"/>
</dbReference>
<feature type="region of interest" description="Disordered" evidence="3">
    <location>
        <begin position="413"/>
        <end position="450"/>
    </location>
</feature>
<dbReference type="InterPro" id="IPR035647">
    <property type="entry name" value="EFG_III/V"/>
</dbReference>
<evidence type="ECO:0000313" key="5">
    <source>
        <dbReference type="EMBL" id="KAJ8941877.1"/>
    </source>
</evidence>
<dbReference type="InterPro" id="IPR000795">
    <property type="entry name" value="T_Tr_GTP-bd_dom"/>
</dbReference>
<dbReference type="NCBIfam" id="TIGR00231">
    <property type="entry name" value="small_GTP"/>
    <property type="match status" value="1"/>
</dbReference>
<dbReference type="Gene3D" id="3.40.50.300">
    <property type="entry name" value="P-loop containing nucleotide triphosphate hydrolases"/>
    <property type="match status" value="1"/>
</dbReference>
<keyword evidence="1" id="KW-0547">Nucleotide-binding</keyword>
<proteinExistence type="predicted"/>
<evidence type="ECO:0000256" key="3">
    <source>
        <dbReference type="SAM" id="MobiDB-lite"/>
    </source>
</evidence>
<dbReference type="InterPro" id="IPR005225">
    <property type="entry name" value="Small_GTP-bd"/>
</dbReference>
<dbReference type="PANTHER" id="PTHR42908:SF3">
    <property type="entry name" value="ELONGATION FACTOR-LIKE GTPASE 1"/>
    <property type="match status" value="1"/>
</dbReference>
<feature type="compositionally biased region" description="Basic and acidic residues" evidence="3">
    <location>
        <begin position="438"/>
        <end position="449"/>
    </location>
</feature>
<evidence type="ECO:0000256" key="2">
    <source>
        <dbReference type="ARBA" id="ARBA00023134"/>
    </source>
</evidence>
<dbReference type="FunFam" id="3.30.70.870:FF:000002">
    <property type="entry name" value="Translation elongation factor 2"/>
    <property type="match status" value="1"/>
</dbReference>
<dbReference type="InterPro" id="IPR027417">
    <property type="entry name" value="P-loop_NTPase"/>
</dbReference>
<dbReference type="InterPro" id="IPR031972">
    <property type="entry name" value="CSRNP_N"/>
</dbReference>
<accession>A0AAV8XVV5</accession>
<dbReference type="GO" id="GO:0005829">
    <property type="term" value="C:cytosol"/>
    <property type="evidence" value="ECO:0007669"/>
    <property type="project" value="TreeGrafter"/>
</dbReference>